<dbReference type="GO" id="GO:0070573">
    <property type="term" value="F:metallodipeptidase activity"/>
    <property type="evidence" value="ECO:0007669"/>
    <property type="project" value="TreeGrafter"/>
</dbReference>
<comment type="caution">
    <text evidence="1">The sequence shown here is derived from an EMBL/GenBank/DDBJ whole genome shotgun (WGS) entry which is preliminary data.</text>
</comment>
<dbReference type="PANTHER" id="PTHR43501">
    <property type="entry name" value="CYTOSOL NON-SPECIFIC DIPEPTIDASE"/>
    <property type="match status" value="1"/>
</dbReference>
<feature type="non-terminal residue" evidence="1">
    <location>
        <position position="85"/>
    </location>
</feature>
<gene>
    <name evidence="1" type="ORF">HKB16_07715</name>
</gene>
<dbReference type="GO" id="GO:0005829">
    <property type="term" value="C:cytosol"/>
    <property type="evidence" value="ECO:0007669"/>
    <property type="project" value="TreeGrafter"/>
</dbReference>
<name>A0A7Y0SG59_VIBPH</name>
<evidence type="ECO:0000313" key="2">
    <source>
        <dbReference type="Proteomes" id="UP000518904"/>
    </source>
</evidence>
<reference evidence="1 2" key="1">
    <citation type="submission" date="2020-04" db="EMBL/GenBank/DDBJ databases">
        <title>Whole-genome sequencing of Vibrio spp. from China reveals different genetic environments of blaCTX-M-14 among diverse lineages.</title>
        <authorList>
            <person name="Zheng Z."/>
            <person name="Ye L."/>
            <person name="Chen S."/>
        </authorList>
    </citation>
    <scope>NUCLEOTIDE SEQUENCE [LARGE SCALE GENOMIC DNA]</scope>
    <source>
        <strain evidence="1 2">Vb0551</strain>
    </source>
</reference>
<dbReference type="Proteomes" id="UP000518904">
    <property type="component" value="Unassembled WGS sequence"/>
</dbReference>
<dbReference type="EMBL" id="JABCLB010000991">
    <property type="protein sequence ID" value="NMU82768.1"/>
    <property type="molecule type" value="Genomic_DNA"/>
</dbReference>
<dbReference type="AlphaFoldDB" id="A0A7Y0SG59"/>
<evidence type="ECO:0000313" key="1">
    <source>
        <dbReference type="EMBL" id="NMU82768.1"/>
    </source>
</evidence>
<feature type="non-terminal residue" evidence="1">
    <location>
        <position position="1"/>
    </location>
</feature>
<dbReference type="GO" id="GO:0006508">
    <property type="term" value="P:proteolysis"/>
    <property type="evidence" value="ECO:0007669"/>
    <property type="project" value="InterPro"/>
</dbReference>
<dbReference type="PANTHER" id="PTHR43501:SF1">
    <property type="entry name" value="CYTOSOL NON-SPECIFIC DIPEPTIDASE"/>
    <property type="match status" value="1"/>
</dbReference>
<dbReference type="InterPro" id="IPR001160">
    <property type="entry name" value="Peptidase_M20C"/>
</dbReference>
<organism evidence="1 2">
    <name type="scientific">Vibrio parahaemolyticus</name>
    <dbReference type="NCBI Taxonomy" id="670"/>
    <lineage>
        <taxon>Bacteria</taxon>
        <taxon>Pseudomonadati</taxon>
        <taxon>Pseudomonadota</taxon>
        <taxon>Gammaproteobacteria</taxon>
        <taxon>Vibrionales</taxon>
        <taxon>Vibrionaceae</taxon>
        <taxon>Vibrio</taxon>
    </lineage>
</organism>
<proteinExistence type="predicted"/>
<sequence>NGVIRMSDEVEGVVETSLNVGVISTEENKVTVLCLIRSLIDSGRSQVESMLRSITELAGAQIQFSGAYPGWKPDADSEIMAIFRD</sequence>
<protein>
    <submittedName>
        <fullName evidence="1">Cytosol nonspecific dipeptidase</fullName>
    </submittedName>
</protein>
<accession>A0A7Y0SG59</accession>